<gene>
    <name evidence="14" type="ORF">HMPREF9624_00697</name>
</gene>
<evidence type="ECO:0000256" key="4">
    <source>
        <dbReference type="ARBA" id="ARBA00020268"/>
    </source>
</evidence>
<evidence type="ECO:0000313" key="15">
    <source>
        <dbReference type="Proteomes" id="UP000003527"/>
    </source>
</evidence>
<evidence type="ECO:0000256" key="11">
    <source>
        <dbReference type="ARBA" id="ARBA00023136"/>
    </source>
</evidence>
<comment type="subcellular location">
    <subcellularLocation>
        <location evidence="2">Cell membrane</location>
        <topology evidence="2">Multi-pass membrane protein</topology>
    </subcellularLocation>
</comment>
<comment type="caution">
    <text evidence="14">The sequence shown here is derived from an EMBL/GenBank/DDBJ whole genome shotgun (WGS) entry which is preliminary data.</text>
</comment>
<feature type="transmembrane region" description="Helical" evidence="13">
    <location>
        <begin position="169"/>
        <end position="188"/>
    </location>
</feature>
<keyword evidence="10" id="KW-0406">Ion transport</keyword>
<feature type="transmembrane region" description="Helical" evidence="13">
    <location>
        <begin position="420"/>
        <end position="439"/>
    </location>
</feature>
<proteinExistence type="inferred from homology"/>
<dbReference type="EMBL" id="AFZD01000017">
    <property type="protein sequence ID" value="EHL11364.1"/>
    <property type="molecule type" value="Genomic_DNA"/>
</dbReference>
<evidence type="ECO:0000256" key="9">
    <source>
        <dbReference type="ARBA" id="ARBA00022989"/>
    </source>
</evidence>
<evidence type="ECO:0000256" key="13">
    <source>
        <dbReference type="SAM" id="Phobius"/>
    </source>
</evidence>
<dbReference type="AlphaFoldDB" id="G9WUW3"/>
<feature type="transmembrane region" description="Helical" evidence="13">
    <location>
        <begin position="60"/>
        <end position="80"/>
    </location>
</feature>
<dbReference type="PATRIC" id="fig|796944.3.peg.1414"/>
<keyword evidence="11 13" id="KW-0472">Membrane</keyword>
<dbReference type="GO" id="GO:0042910">
    <property type="term" value="F:xenobiotic transmembrane transporter activity"/>
    <property type="evidence" value="ECO:0007669"/>
    <property type="project" value="InterPro"/>
</dbReference>
<evidence type="ECO:0000256" key="6">
    <source>
        <dbReference type="ARBA" id="ARBA00022449"/>
    </source>
</evidence>
<feature type="transmembrane region" description="Helical" evidence="13">
    <location>
        <begin position="359"/>
        <end position="380"/>
    </location>
</feature>
<keyword evidence="8 13" id="KW-0812">Transmembrane</keyword>
<comment type="similarity">
    <text evidence="3">Belongs to the multi antimicrobial extrusion (MATE) (TC 2.A.66.1) family.</text>
</comment>
<dbReference type="PANTHER" id="PTHR43298">
    <property type="entry name" value="MULTIDRUG RESISTANCE PROTEIN NORM-RELATED"/>
    <property type="match status" value="1"/>
</dbReference>
<evidence type="ECO:0000256" key="7">
    <source>
        <dbReference type="ARBA" id="ARBA00022475"/>
    </source>
</evidence>
<feature type="transmembrane region" description="Helical" evidence="13">
    <location>
        <begin position="194"/>
        <end position="217"/>
    </location>
</feature>
<dbReference type="PIRSF" id="PIRSF006603">
    <property type="entry name" value="DinF"/>
    <property type="match status" value="1"/>
</dbReference>
<evidence type="ECO:0000256" key="10">
    <source>
        <dbReference type="ARBA" id="ARBA00023065"/>
    </source>
</evidence>
<dbReference type="InterPro" id="IPR048279">
    <property type="entry name" value="MdtK-like"/>
</dbReference>
<dbReference type="RefSeq" id="WP_009536566.1">
    <property type="nucleotide sequence ID" value="NZ_JH414504.1"/>
</dbReference>
<evidence type="ECO:0000256" key="2">
    <source>
        <dbReference type="ARBA" id="ARBA00004651"/>
    </source>
</evidence>
<feature type="transmembrane region" description="Helical" evidence="13">
    <location>
        <begin position="139"/>
        <end position="162"/>
    </location>
</feature>
<dbReference type="HOGENOM" id="CLU_012893_5_0_9"/>
<organism evidence="14 15">
    <name type="scientific">Oribacterium asaccharolyticum ACB7</name>
    <dbReference type="NCBI Taxonomy" id="796944"/>
    <lineage>
        <taxon>Bacteria</taxon>
        <taxon>Bacillati</taxon>
        <taxon>Bacillota</taxon>
        <taxon>Clostridia</taxon>
        <taxon>Lachnospirales</taxon>
        <taxon>Lachnospiraceae</taxon>
        <taxon>Oribacterium</taxon>
    </lineage>
</organism>
<dbReference type="NCBIfam" id="TIGR00797">
    <property type="entry name" value="matE"/>
    <property type="match status" value="1"/>
</dbReference>
<keyword evidence="5" id="KW-0813">Transport</keyword>
<feature type="transmembrane region" description="Helical" evidence="13">
    <location>
        <begin position="316"/>
        <end position="339"/>
    </location>
</feature>
<name>G9WUW3_9FIRM</name>
<dbReference type="GO" id="GO:0005886">
    <property type="term" value="C:plasma membrane"/>
    <property type="evidence" value="ECO:0007669"/>
    <property type="project" value="UniProtKB-SubCell"/>
</dbReference>
<dbReference type="GO" id="GO:0015297">
    <property type="term" value="F:antiporter activity"/>
    <property type="evidence" value="ECO:0007669"/>
    <property type="project" value="UniProtKB-KW"/>
</dbReference>
<evidence type="ECO:0000256" key="8">
    <source>
        <dbReference type="ARBA" id="ARBA00022692"/>
    </source>
</evidence>
<keyword evidence="9 13" id="KW-1133">Transmembrane helix</keyword>
<dbReference type="Pfam" id="PF01554">
    <property type="entry name" value="MatE"/>
    <property type="match status" value="2"/>
</dbReference>
<accession>G9WUW3</accession>
<evidence type="ECO:0000256" key="3">
    <source>
        <dbReference type="ARBA" id="ARBA00010199"/>
    </source>
</evidence>
<dbReference type="PANTHER" id="PTHR43298:SF2">
    <property type="entry name" value="FMN_FAD EXPORTER YEEO-RELATED"/>
    <property type="match status" value="1"/>
</dbReference>
<sequence length="455" mass="50051">MKKSYEIDMTKGSIFPKILSFSFPLMLTGMLQLLFNSADVIVVGRFVGHKAMAAVGSTGTVVYLLVNLFLGLAMGVNVCIAQSIGAGKQKDTEEVLSTAFCAAIVSGILVFFLGNCIIRPMLILIAIPEDVFQDAETYLRYYFFGVPFLILYDFLAAIFRAVGDTKRPLYTQIVAGVINVLLNLFFVIELGLGVRGVAIATSISETFSSIVLFVLLLKEEGALKLPLHHLRIYPKKLYRIFQLGIPAGVQGMLFSISNLSIQSALNSFGSTAMAGATVAGNIEGFVYIAMNSVSQGMLSFTSQNLGAKQYKRINDILRNCVLALGMIAVISNILVLLFSKSLAELFTNSEEVVRYAQERMFIIICPYCLFGLMDVLVGGLRGFGYSFQPMIISLIGICCTRVFYVLVLFPLSAFHGLKQLYFSYPVTWVITLSCLWVLYKKVRNTFPATNEEGVV</sequence>
<dbReference type="InterPro" id="IPR050222">
    <property type="entry name" value="MATE_MdtK"/>
</dbReference>
<dbReference type="Proteomes" id="UP000003527">
    <property type="component" value="Unassembled WGS sequence"/>
</dbReference>
<keyword evidence="7" id="KW-1003">Cell membrane</keyword>
<feature type="transmembrane region" description="Helical" evidence="13">
    <location>
        <begin position="392"/>
        <end position="414"/>
    </location>
</feature>
<reference evidence="14 15" key="1">
    <citation type="submission" date="2011-08" db="EMBL/GenBank/DDBJ databases">
        <title>The Genome Sequence of Oribacterium sp. ACB7.</title>
        <authorList>
            <consortium name="The Broad Institute Genome Sequencing Platform"/>
            <person name="Earl A."/>
            <person name="Ward D."/>
            <person name="Feldgarden M."/>
            <person name="Gevers D."/>
            <person name="Sizova M."/>
            <person name="Hazen A."/>
            <person name="Epstein S."/>
            <person name="Young S.K."/>
            <person name="Zeng Q."/>
            <person name="Gargeya S."/>
            <person name="Fitzgerald M."/>
            <person name="Haas B."/>
            <person name="Abouelleil A."/>
            <person name="Alvarado L."/>
            <person name="Arachchi H.M."/>
            <person name="Berlin A."/>
            <person name="Brown A."/>
            <person name="Chapman S.B."/>
            <person name="Chen Z."/>
            <person name="Dunbar C."/>
            <person name="Freedman E."/>
            <person name="Gearin G."/>
            <person name="Gellesch M."/>
            <person name="Goldberg J."/>
            <person name="Griggs A."/>
            <person name="Gujja S."/>
            <person name="Heiman D."/>
            <person name="Howarth C."/>
            <person name="Larson L."/>
            <person name="Lui A."/>
            <person name="MacDonald P.J.P."/>
            <person name="Montmayeur A."/>
            <person name="Murphy C."/>
            <person name="Neiman D."/>
            <person name="Pearson M."/>
            <person name="Priest M."/>
            <person name="Roberts A."/>
            <person name="Saif S."/>
            <person name="Shea T."/>
            <person name="Shenoy N."/>
            <person name="Sisk P."/>
            <person name="Stolte C."/>
            <person name="Sykes S."/>
            <person name="Wortman J."/>
            <person name="Nusbaum C."/>
            <person name="Birren B."/>
        </authorList>
    </citation>
    <scope>NUCLEOTIDE SEQUENCE [LARGE SCALE GENOMIC DNA]</scope>
    <source>
        <strain evidence="14 15">ACB7</strain>
    </source>
</reference>
<evidence type="ECO:0000256" key="1">
    <source>
        <dbReference type="ARBA" id="ARBA00003408"/>
    </source>
</evidence>
<evidence type="ECO:0000256" key="5">
    <source>
        <dbReference type="ARBA" id="ARBA00022448"/>
    </source>
</evidence>
<protein>
    <recommendedName>
        <fullName evidence="4">Probable multidrug resistance protein NorM</fullName>
    </recommendedName>
    <alternativeName>
        <fullName evidence="12">Multidrug-efflux transporter</fullName>
    </alternativeName>
</protein>
<comment type="function">
    <text evidence="1">Multidrug efflux pump.</text>
</comment>
<keyword evidence="6" id="KW-0050">Antiport</keyword>
<keyword evidence="15" id="KW-1185">Reference proteome</keyword>
<evidence type="ECO:0000256" key="12">
    <source>
        <dbReference type="ARBA" id="ARBA00031636"/>
    </source>
</evidence>
<dbReference type="CDD" id="cd13138">
    <property type="entry name" value="MATE_yoeA_like"/>
    <property type="match status" value="1"/>
</dbReference>
<evidence type="ECO:0000313" key="14">
    <source>
        <dbReference type="EMBL" id="EHL11364.1"/>
    </source>
</evidence>
<feature type="transmembrane region" description="Helical" evidence="13">
    <location>
        <begin position="100"/>
        <end position="127"/>
    </location>
</feature>
<feature type="transmembrane region" description="Helical" evidence="13">
    <location>
        <begin position="237"/>
        <end position="256"/>
    </location>
</feature>
<feature type="transmembrane region" description="Helical" evidence="13">
    <location>
        <begin position="268"/>
        <end position="290"/>
    </location>
</feature>
<dbReference type="InterPro" id="IPR002528">
    <property type="entry name" value="MATE_fam"/>
</dbReference>
<dbReference type="GO" id="GO:0006811">
    <property type="term" value="P:monoatomic ion transport"/>
    <property type="evidence" value="ECO:0007669"/>
    <property type="project" value="UniProtKB-KW"/>
</dbReference>
<feature type="transmembrane region" description="Helical" evidence="13">
    <location>
        <begin position="21"/>
        <end position="48"/>
    </location>
</feature>